<feature type="domain" description="DOC" evidence="1">
    <location>
        <begin position="1"/>
        <end position="68"/>
    </location>
</feature>
<dbReference type="InterPro" id="IPR004939">
    <property type="entry name" value="APC_su10/DOC_dom"/>
</dbReference>
<gene>
    <name evidence="2" type="ORF">DR999_PMT23195</name>
</gene>
<dbReference type="OrthoDB" id="9908599at2759"/>
<evidence type="ECO:0000259" key="1">
    <source>
        <dbReference type="PROSITE" id="PS51284"/>
    </source>
</evidence>
<dbReference type="EMBL" id="QXTE01009833">
    <property type="protein sequence ID" value="TFJ95297.1"/>
    <property type="molecule type" value="Genomic_DNA"/>
</dbReference>
<sequence length="88" mass="10520">MPSASRVILLENLTRFWPIIQIKIKRCQQGGIDTRVRGIEILGPKPTFWPIFKEQLCRRTYLFYTTQAHTWCQEIADERVQLLQLFNR</sequence>
<reference evidence="2 3" key="1">
    <citation type="submission" date="2019-04" db="EMBL/GenBank/DDBJ databases">
        <title>Draft genome of the big-headed turtle Platysternon megacephalum.</title>
        <authorList>
            <person name="Gong S."/>
        </authorList>
    </citation>
    <scope>NUCLEOTIDE SEQUENCE [LARGE SCALE GENOMIC DNA]</scope>
    <source>
        <strain evidence="2">DO16091913</strain>
        <tissue evidence="2">Muscle</tissue>
    </source>
</reference>
<protein>
    <submittedName>
        <fullName evidence="2">Diguanylate cyclase</fullName>
    </submittedName>
</protein>
<dbReference type="PANTHER" id="PTHR22771:SF4">
    <property type="entry name" value="CULLIN 7-RELATED"/>
    <property type="match status" value="1"/>
</dbReference>
<dbReference type="Proteomes" id="UP000297703">
    <property type="component" value="Unassembled WGS sequence"/>
</dbReference>
<evidence type="ECO:0000313" key="2">
    <source>
        <dbReference type="EMBL" id="TFJ95297.1"/>
    </source>
</evidence>
<dbReference type="AlphaFoldDB" id="A0A4D9DGI2"/>
<dbReference type="PANTHER" id="PTHR22771">
    <property type="entry name" value="CULLIN AND GALACTOSE-BINDING DOMAIN-CONTAINING"/>
    <property type="match status" value="1"/>
</dbReference>
<organism evidence="2 3">
    <name type="scientific">Platysternon megacephalum</name>
    <name type="common">big-headed turtle</name>
    <dbReference type="NCBI Taxonomy" id="55544"/>
    <lineage>
        <taxon>Eukaryota</taxon>
        <taxon>Metazoa</taxon>
        <taxon>Chordata</taxon>
        <taxon>Craniata</taxon>
        <taxon>Vertebrata</taxon>
        <taxon>Euteleostomi</taxon>
        <taxon>Archelosauria</taxon>
        <taxon>Testudinata</taxon>
        <taxon>Testudines</taxon>
        <taxon>Cryptodira</taxon>
        <taxon>Durocryptodira</taxon>
        <taxon>Testudinoidea</taxon>
        <taxon>Platysternidae</taxon>
        <taxon>Platysternon</taxon>
    </lineage>
</organism>
<dbReference type="InterPro" id="IPR045093">
    <property type="entry name" value="Cullin"/>
</dbReference>
<dbReference type="Gene3D" id="2.60.120.260">
    <property type="entry name" value="Galactose-binding domain-like"/>
    <property type="match status" value="1"/>
</dbReference>
<dbReference type="InterPro" id="IPR008979">
    <property type="entry name" value="Galactose-bd-like_sf"/>
</dbReference>
<evidence type="ECO:0000313" key="3">
    <source>
        <dbReference type="Proteomes" id="UP000297703"/>
    </source>
</evidence>
<proteinExistence type="predicted"/>
<comment type="caution">
    <text evidence="2">The sequence shown here is derived from an EMBL/GenBank/DDBJ whole genome shotgun (WGS) entry which is preliminary data.</text>
</comment>
<keyword evidence="3" id="KW-1185">Reference proteome</keyword>
<dbReference type="SUPFAM" id="SSF49785">
    <property type="entry name" value="Galactose-binding domain-like"/>
    <property type="match status" value="1"/>
</dbReference>
<name>A0A4D9DGI2_9SAUR</name>
<dbReference type="STRING" id="55544.A0A4D9DGI2"/>
<accession>A0A4D9DGI2</accession>
<dbReference type="PROSITE" id="PS51284">
    <property type="entry name" value="DOC"/>
    <property type="match status" value="1"/>
</dbReference>
<reference evidence="2 3" key="2">
    <citation type="submission" date="2019-04" db="EMBL/GenBank/DDBJ databases">
        <title>The genome sequence of big-headed turtle.</title>
        <authorList>
            <person name="Gong S."/>
        </authorList>
    </citation>
    <scope>NUCLEOTIDE SEQUENCE [LARGE SCALE GENOMIC DNA]</scope>
    <source>
        <strain evidence="2">DO16091913</strain>
        <tissue evidence="2">Muscle</tissue>
    </source>
</reference>